<sequence length="143" mass="15354">MKWVGPKLNIVSACGPYERDVIAQIDTHVTPEGYMKLRTSAAMKKFMTDLALKPKLLEEYVLDPVAVVESAKGLSDVEKSGLKFANGGAVHMLMKATESDIASGRHLTQDEIAKAEGPLGLTVIVTVRVLITVVIIMFGAGSL</sequence>
<dbReference type="AlphaFoldDB" id="A0A1B7MD01"/>
<keyword evidence="1" id="KW-1133">Transmembrane helix</keyword>
<name>A0A1B7MD01_9AGAM</name>
<protein>
    <submittedName>
        <fullName evidence="2">Uncharacterized protein</fullName>
    </submittedName>
</protein>
<accession>A0A1B7MD01</accession>
<dbReference type="STRING" id="1314800.A0A1B7MD01"/>
<dbReference type="InParanoid" id="A0A1B7MD01"/>
<feature type="transmembrane region" description="Helical" evidence="1">
    <location>
        <begin position="119"/>
        <end position="140"/>
    </location>
</feature>
<keyword evidence="3" id="KW-1185">Reference proteome</keyword>
<evidence type="ECO:0000256" key="1">
    <source>
        <dbReference type="SAM" id="Phobius"/>
    </source>
</evidence>
<keyword evidence="1" id="KW-0472">Membrane</keyword>
<reference evidence="2 3" key="1">
    <citation type="submission" date="2016-06" db="EMBL/GenBank/DDBJ databases">
        <title>Comparative genomics of the ectomycorrhizal sister species Rhizopogon vinicolor and Rhizopogon vesiculosus (Basidiomycota: Boletales) reveals a divergence of the mating type B locus.</title>
        <authorList>
            <consortium name="DOE Joint Genome Institute"/>
            <person name="Mujic A.B."/>
            <person name="Kuo A."/>
            <person name="Tritt A."/>
            <person name="Lipzen A."/>
            <person name="Chen C."/>
            <person name="Johnson J."/>
            <person name="Sharma A."/>
            <person name="Barry K."/>
            <person name="Grigoriev I.V."/>
            <person name="Spatafora J.W."/>
        </authorList>
    </citation>
    <scope>NUCLEOTIDE SEQUENCE [LARGE SCALE GENOMIC DNA]</scope>
    <source>
        <strain evidence="2 3">AM-OR11-026</strain>
    </source>
</reference>
<gene>
    <name evidence="2" type="ORF">K503DRAFT_235964</name>
</gene>
<keyword evidence="1" id="KW-0812">Transmembrane</keyword>
<evidence type="ECO:0000313" key="2">
    <source>
        <dbReference type="EMBL" id="OAX30475.1"/>
    </source>
</evidence>
<dbReference type="Proteomes" id="UP000092154">
    <property type="component" value="Unassembled WGS sequence"/>
</dbReference>
<dbReference type="OrthoDB" id="4623364at2759"/>
<organism evidence="2 3">
    <name type="scientific">Rhizopogon vinicolor AM-OR11-026</name>
    <dbReference type="NCBI Taxonomy" id="1314800"/>
    <lineage>
        <taxon>Eukaryota</taxon>
        <taxon>Fungi</taxon>
        <taxon>Dikarya</taxon>
        <taxon>Basidiomycota</taxon>
        <taxon>Agaricomycotina</taxon>
        <taxon>Agaricomycetes</taxon>
        <taxon>Agaricomycetidae</taxon>
        <taxon>Boletales</taxon>
        <taxon>Suillineae</taxon>
        <taxon>Rhizopogonaceae</taxon>
        <taxon>Rhizopogon</taxon>
    </lineage>
</organism>
<evidence type="ECO:0000313" key="3">
    <source>
        <dbReference type="Proteomes" id="UP000092154"/>
    </source>
</evidence>
<dbReference type="EMBL" id="KV450429">
    <property type="protein sequence ID" value="OAX30475.1"/>
    <property type="molecule type" value="Genomic_DNA"/>
</dbReference>
<proteinExistence type="predicted"/>